<dbReference type="Pfam" id="PF13516">
    <property type="entry name" value="LRR_6"/>
    <property type="match status" value="3"/>
</dbReference>
<dbReference type="GO" id="GO:0000922">
    <property type="term" value="C:spindle pole"/>
    <property type="evidence" value="ECO:0007669"/>
    <property type="project" value="TreeGrafter"/>
</dbReference>
<dbReference type="SMART" id="SM00368">
    <property type="entry name" value="LRR_RI"/>
    <property type="match status" value="5"/>
</dbReference>
<protein>
    <recommendedName>
        <fullName evidence="5">WD repeat-containing protein 73</fullName>
    </recommendedName>
</protein>
<dbReference type="PANTHER" id="PTHR46947">
    <property type="entry name" value="WD REPEAT-CONTAINING PROTEIN 73"/>
    <property type="match status" value="1"/>
</dbReference>
<proteinExistence type="predicted"/>
<evidence type="ECO:0000313" key="4">
    <source>
        <dbReference type="Proteomes" id="UP001335648"/>
    </source>
</evidence>
<feature type="region of interest" description="Disordered" evidence="2">
    <location>
        <begin position="134"/>
        <end position="160"/>
    </location>
</feature>
<dbReference type="InterPro" id="IPR036322">
    <property type="entry name" value="WD40_repeat_dom_sf"/>
</dbReference>
<dbReference type="PANTHER" id="PTHR46947:SF1">
    <property type="entry name" value="WD REPEAT-CONTAINING PROTEIN 73"/>
    <property type="match status" value="1"/>
</dbReference>
<dbReference type="InterPro" id="IPR042795">
    <property type="entry name" value="Wdr73"/>
</dbReference>
<keyword evidence="4" id="KW-1185">Reference proteome</keyword>
<evidence type="ECO:0000256" key="2">
    <source>
        <dbReference type="SAM" id="MobiDB-lite"/>
    </source>
</evidence>
<sequence length="569" mass="61622">MAERGEADFNDILDDWFIETLKTYKDLHVYQLEHPTQVIEWTSGKTVCVAGYSSSKNEVLELQLPLKLFAEENKGLCAERDFKVVHGGFTEGPVRCLRHVPGTRCVVTNDGLTSDLQVWTVGGDDSDVIRRTGSVAGRKTRKKKSDSEGGSRIAARHSSQVLHGAQSDDIQLTQLTSGQILYTPEMTSSDPLSSLQFVSDDVFLAGCCNGNVYIADTRASASPQLSPAPPGESVPWWTDAAAGASSGSFIRVSSSGRAEISDLRNPGAAVSRAQLSVQSRRCNPGHVTVSWAPALNDCIAVSGFSGLVQIYNTSGWGAEPQEVQPLFEHRGHAVSSQSDEGDVFVTSQLWHPERPRTLLSAASDGSVHVWDWVDQSDGDRAGEKQDSLADWEVVASALKSDPSHLRDLDLSDNDVQDSDVELLSSGLKSPNCRLEDLSLRGCSLSEISCAALASAPKSNPSHLRHLDLSLNDLQDSGVELLSDLLESPDCRLEALSLRGLSEISCSALASALKSNPSHLRDLDLSENALQDSGVELLRDLLESPDCRLETLRIRDGETITAKIQKTLHR</sequence>
<name>A0AAN8BY87_9TELE</name>
<dbReference type="InterPro" id="IPR001611">
    <property type="entry name" value="Leu-rich_rpt"/>
</dbReference>
<comment type="caution">
    <text evidence="3">The sequence shown here is derived from an EMBL/GenBank/DDBJ whole genome shotgun (WGS) entry which is preliminary data.</text>
</comment>
<dbReference type="Proteomes" id="UP001335648">
    <property type="component" value="Unassembled WGS sequence"/>
</dbReference>
<dbReference type="SUPFAM" id="SSF52047">
    <property type="entry name" value="RNI-like"/>
    <property type="match status" value="1"/>
</dbReference>
<dbReference type="SMART" id="SM00320">
    <property type="entry name" value="WD40"/>
    <property type="match status" value="3"/>
</dbReference>
<gene>
    <name evidence="3" type="ORF">CesoFtcFv8_012153</name>
</gene>
<dbReference type="SUPFAM" id="SSF50978">
    <property type="entry name" value="WD40 repeat-like"/>
    <property type="match status" value="1"/>
</dbReference>
<dbReference type="InterPro" id="IPR015943">
    <property type="entry name" value="WD40/YVTN_repeat-like_dom_sf"/>
</dbReference>
<keyword evidence="1" id="KW-0853">WD repeat</keyword>
<dbReference type="GO" id="GO:0031122">
    <property type="term" value="P:cytoplasmic microtubule organization"/>
    <property type="evidence" value="ECO:0007669"/>
    <property type="project" value="TreeGrafter"/>
</dbReference>
<dbReference type="EMBL" id="JAULUE010002055">
    <property type="protein sequence ID" value="KAK5891703.1"/>
    <property type="molecule type" value="Genomic_DNA"/>
</dbReference>
<dbReference type="Gene3D" id="2.130.10.10">
    <property type="entry name" value="YVTN repeat-like/Quinoprotein amine dehydrogenase"/>
    <property type="match status" value="1"/>
</dbReference>
<dbReference type="GO" id="GO:0005829">
    <property type="term" value="C:cytosol"/>
    <property type="evidence" value="ECO:0007669"/>
    <property type="project" value="TreeGrafter"/>
</dbReference>
<accession>A0AAN8BY87</accession>
<reference evidence="3 4" key="1">
    <citation type="journal article" date="2023" name="Mol. Biol. Evol.">
        <title>Genomics of Secondarily Temperate Adaptation in the Only Non-Antarctic Icefish.</title>
        <authorList>
            <person name="Rivera-Colon A.G."/>
            <person name="Rayamajhi N."/>
            <person name="Minhas B.F."/>
            <person name="Madrigal G."/>
            <person name="Bilyk K.T."/>
            <person name="Yoon V."/>
            <person name="Hune M."/>
            <person name="Gregory S."/>
            <person name="Cheng C.H.C."/>
            <person name="Catchen J.M."/>
        </authorList>
    </citation>
    <scope>NUCLEOTIDE SEQUENCE [LARGE SCALE GENOMIC DNA]</scope>
    <source>
        <strain evidence="3">JC2023a</strain>
    </source>
</reference>
<dbReference type="InterPro" id="IPR032675">
    <property type="entry name" value="LRR_dom_sf"/>
</dbReference>
<organism evidence="3 4">
    <name type="scientific">Champsocephalus esox</name>
    <name type="common">pike icefish</name>
    <dbReference type="NCBI Taxonomy" id="159716"/>
    <lineage>
        <taxon>Eukaryota</taxon>
        <taxon>Metazoa</taxon>
        <taxon>Chordata</taxon>
        <taxon>Craniata</taxon>
        <taxon>Vertebrata</taxon>
        <taxon>Euteleostomi</taxon>
        <taxon>Actinopterygii</taxon>
        <taxon>Neopterygii</taxon>
        <taxon>Teleostei</taxon>
        <taxon>Neoteleostei</taxon>
        <taxon>Acanthomorphata</taxon>
        <taxon>Eupercaria</taxon>
        <taxon>Perciformes</taxon>
        <taxon>Notothenioidei</taxon>
        <taxon>Channichthyidae</taxon>
        <taxon>Champsocephalus</taxon>
    </lineage>
</organism>
<dbReference type="Gene3D" id="3.80.10.10">
    <property type="entry name" value="Ribonuclease Inhibitor"/>
    <property type="match status" value="1"/>
</dbReference>
<evidence type="ECO:0008006" key="5">
    <source>
        <dbReference type="Google" id="ProtNLM"/>
    </source>
</evidence>
<feature type="repeat" description="WD" evidence="1">
    <location>
        <begin position="345"/>
        <end position="371"/>
    </location>
</feature>
<dbReference type="InterPro" id="IPR001680">
    <property type="entry name" value="WD40_rpt"/>
</dbReference>
<dbReference type="PROSITE" id="PS50082">
    <property type="entry name" value="WD_REPEATS_2"/>
    <property type="match status" value="1"/>
</dbReference>
<evidence type="ECO:0000313" key="3">
    <source>
        <dbReference type="EMBL" id="KAK5891703.1"/>
    </source>
</evidence>
<evidence type="ECO:0000256" key="1">
    <source>
        <dbReference type="PROSITE-ProRule" id="PRU00221"/>
    </source>
</evidence>
<dbReference type="AlphaFoldDB" id="A0AAN8BY87"/>